<name>A0AAE3APW6_9FIRM</name>
<dbReference type="RefSeq" id="WP_308451109.1">
    <property type="nucleotide sequence ID" value="NZ_JAJEPU010000014.1"/>
</dbReference>
<dbReference type="AlphaFoldDB" id="A0AAE3APW6"/>
<dbReference type="Pfam" id="PF19601">
    <property type="entry name" value="DUF6106"/>
    <property type="match status" value="1"/>
</dbReference>
<keyword evidence="1" id="KW-1133">Transmembrane helix</keyword>
<evidence type="ECO:0000313" key="3">
    <source>
        <dbReference type="Proteomes" id="UP001198962"/>
    </source>
</evidence>
<proteinExistence type="predicted"/>
<organism evidence="2 3">
    <name type="scientific">Brotaphodocola catenula</name>
    <dbReference type="NCBI Taxonomy" id="2885361"/>
    <lineage>
        <taxon>Bacteria</taxon>
        <taxon>Bacillati</taxon>
        <taxon>Bacillota</taxon>
        <taxon>Clostridia</taxon>
        <taxon>Lachnospirales</taxon>
        <taxon>Lachnospiraceae</taxon>
        <taxon>Brotaphodocola</taxon>
    </lineage>
</organism>
<dbReference type="InterPro" id="IPR046088">
    <property type="entry name" value="DUF6106"/>
</dbReference>
<comment type="caution">
    <text evidence="2">The sequence shown here is derived from an EMBL/GenBank/DDBJ whole genome shotgun (WGS) entry which is preliminary data.</text>
</comment>
<sequence>MNESYAEHLISRKSPFYAPILTIVLGSCTAVSVFLAMTTGVLAVILMFGFGFLTYLCHRNTHVEYEYLYVDKMLSIDIILGKSKRKKGYECTMDEIQVIAPEGSDRLNNYGTTQKTLDYTSHDGKTKPYVAIVESSGTTIKLIFEPDEKMLKCFRQTAPQKTFLQ</sequence>
<evidence type="ECO:0000313" key="2">
    <source>
        <dbReference type="EMBL" id="MCC2164485.1"/>
    </source>
</evidence>
<dbReference type="Proteomes" id="UP001198962">
    <property type="component" value="Unassembled WGS sequence"/>
</dbReference>
<dbReference type="EMBL" id="JAJEPU010000014">
    <property type="protein sequence ID" value="MCC2164485.1"/>
    <property type="molecule type" value="Genomic_DNA"/>
</dbReference>
<keyword evidence="1" id="KW-0812">Transmembrane</keyword>
<evidence type="ECO:0000256" key="1">
    <source>
        <dbReference type="SAM" id="Phobius"/>
    </source>
</evidence>
<gene>
    <name evidence="2" type="ORF">LKD32_06255</name>
</gene>
<reference evidence="2" key="1">
    <citation type="submission" date="2021-10" db="EMBL/GenBank/DDBJ databases">
        <title>Anaerobic single-cell dispensing facilitates the cultivation of human gut bacteria.</title>
        <authorList>
            <person name="Afrizal A."/>
        </authorList>
    </citation>
    <scope>NUCLEOTIDE SEQUENCE</scope>
    <source>
        <strain evidence="2">CLA-AA-H274</strain>
    </source>
</reference>
<protein>
    <submittedName>
        <fullName evidence="2">DUF6106 family protein</fullName>
    </submittedName>
</protein>
<keyword evidence="3" id="KW-1185">Reference proteome</keyword>
<keyword evidence="1" id="KW-0472">Membrane</keyword>
<feature type="transmembrane region" description="Helical" evidence="1">
    <location>
        <begin position="20"/>
        <end position="53"/>
    </location>
</feature>
<accession>A0AAE3APW6</accession>